<dbReference type="InterPro" id="IPR010093">
    <property type="entry name" value="SinI_DNA-bd"/>
</dbReference>
<evidence type="ECO:0000313" key="3">
    <source>
        <dbReference type="Proteomes" id="UP000275076"/>
    </source>
</evidence>
<sequence length="61" mass="6928">MTVERKTLKADEVATHLGISLDLVYRLARQGHIPSVKIGKRVLFRKEAIDAWLLQNETGLK</sequence>
<evidence type="ECO:0000259" key="1">
    <source>
        <dbReference type="Pfam" id="PF12728"/>
    </source>
</evidence>
<dbReference type="Gene3D" id="1.10.10.10">
    <property type="entry name" value="Winged helix-like DNA-binding domain superfamily/Winged helix DNA-binding domain"/>
    <property type="match status" value="1"/>
</dbReference>
<feature type="domain" description="Helix-turn-helix" evidence="1">
    <location>
        <begin position="8"/>
        <end position="56"/>
    </location>
</feature>
<dbReference type="EMBL" id="RBVX01000055">
    <property type="protein sequence ID" value="RSL29686.1"/>
    <property type="molecule type" value="Genomic_DNA"/>
</dbReference>
<proteinExistence type="predicted"/>
<reference evidence="2 3" key="1">
    <citation type="submission" date="2018-10" db="EMBL/GenBank/DDBJ databases">
        <title>Draft genome sequence of Bacillus salarius IM0101, isolated from a hypersaline soil in Inner Mongolia, China.</title>
        <authorList>
            <person name="Yamprayoonswat W."/>
            <person name="Boonvisut S."/>
            <person name="Jumpathong W."/>
            <person name="Sittihan S."/>
            <person name="Ruangsuj P."/>
            <person name="Wanthongcharoen S."/>
            <person name="Thongpramul N."/>
            <person name="Pimmason S."/>
            <person name="Yu B."/>
            <person name="Yasawong M."/>
        </authorList>
    </citation>
    <scope>NUCLEOTIDE SEQUENCE [LARGE SCALE GENOMIC DNA]</scope>
    <source>
        <strain evidence="2 3">IM0101</strain>
    </source>
</reference>
<comment type="caution">
    <text evidence="2">The sequence shown here is derived from an EMBL/GenBank/DDBJ whole genome shotgun (WGS) entry which is preliminary data.</text>
</comment>
<dbReference type="Pfam" id="PF12728">
    <property type="entry name" value="HTH_17"/>
    <property type="match status" value="1"/>
</dbReference>
<gene>
    <name evidence="2" type="ORF">D7Z54_29840</name>
</gene>
<accession>A0A3R9PFQ2</accession>
<dbReference type="InterPro" id="IPR009061">
    <property type="entry name" value="DNA-bd_dom_put_sf"/>
</dbReference>
<dbReference type="RefSeq" id="WP_125562019.1">
    <property type="nucleotide sequence ID" value="NZ_RBVX01000055.1"/>
</dbReference>
<dbReference type="InterPro" id="IPR041657">
    <property type="entry name" value="HTH_17"/>
</dbReference>
<dbReference type="SUPFAM" id="SSF46955">
    <property type="entry name" value="Putative DNA-binding domain"/>
    <property type="match status" value="1"/>
</dbReference>
<name>A0A3R9PFQ2_9BACI</name>
<dbReference type="GO" id="GO:0003677">
    <property type="term" value="F:DNA binding"/>
    <property type="evidence" value="ECO:0007669"/>
    <property type="project" value="UniProtKB-KW"/>
</dbReference>
<organism evidence="2 3">
    <name type="scientific">Salibacterium salarium</name>
    <dbReference type="NCBI Taxonomy" id="284579"/>
    <lineage>
        <taxon>Bacteria</taxon>
        <taxon>Bacillati</taxon>
        <taxon>Bacillota</taxon>
        <taxon>Bacilli</taxon>
        <taxon>Bacillales</taxon>
        <taxon>Bacillaceae</taxon>
    </lineage>
</organism>
<dbReference type="OrthoDB" id="515428at2"/>
<keyword evidence="3" id="KW-1185">Reference proteome</keyword>
<dbReference type="AlphaFoldDB" id="A0A3R9PFQ2"/>
<dbReference type="InterPro" id="IPR036388">
    <property type="entry name" value="WH-like_DNA-bd_sf"/>
</dbReference>
<keyword evidence="2" id="KW-0238">DNA-binding</keyword>
<dbReference type="NCBIfam" id="TIGR01764">
    <property type="entry name" value="excise"/>
    <property type="match status" value="1"/>
</dbReference>
<dbReference type="Proteomes" id="UP000275076">
    <property type="component" value="Unassembled WGS sequence"/>
</dbReference>
<protein>
    <submittedName>
        <fullName evidence="2">DNA-binding protein</fullName>
    </submittedName>
</protein>
<evidence type="ECO:0000313" key="2">
    <source>
        <dbReference type="EMBL" id="RSL29686.1"/>
    </source>
</evidence>